<keyword evidence="6 7" id="KW-0472">Membrane</keyword>
<evidence type="ECO:0000313" key="8">
    <source>
        <dbReference type="EMBL" id="GHA29547.1"/>
    </source>
</evidence>
<dbReference type="RefSeq" id="WP_189426213.1">
    <property type="nucleotide sequence ID" value="NZ_BMZE01000003.1"/>
</dbReference>
<proteinExistence type="inferred from homology"/>
<dbReference type="PANTHER" id="PTHR34584:SF1">
    <property type="entry name" value="NA(+)_H(+) ANTIPORTER SUBUNIT E1"/>
    <property type="match status" value="1"/>
</dbReference>
<accession>A0A918VWB6</accession>
<evidence type="ECO:0000313" key="9">
    <source>
        <dbReference type="Proteomes" id="UP000646579"/>
    </source>
</evidence>
<comment type="subcellular location">
    <subcellularLocation>
        <location evidence="1">Cell membrane</location>
        <topology evidence="1">Multi-pass membrane protein</topology>
    </subcellularLocation>
</comment>
<dbReference type="PANTHER" id="PTHR34584">
    <property type="entry name" value="NA(+)/H(+) ANTIPORTER SUBUNIT E1"/>
    <property type="match status" value="1"/>
</dbReference>
<evidence type="ECO:0000256" key="5">
    <source>
        <dbReference type="ARBA" id="ARBA00022989"/>
    </source>
</evidence>
<evidence type="ECO:0000256" key="2">
    <source>
        <dbReference type="ARBA" id="ARBA00006228"/>
    </source>
</evidence>
<evidence type="ECO:0000256" key="7">
    <source>
        <dbReference type="SAM" id="Phobius"/>
    </source>
</evidence>
<keyword evidence="3" id="KW-1003">Cell membrane</keyword>
<keyword evidence="9" id="KW-1185">Reference proteome</keyword>
<dbReference type="GO" id="GO:0008324">
    <property type="term" value="F:monoatomic cation transmembrane transporter activity"/>
    <property type="evidence" value="ECO:0007669"/>
    <property type="project" value="InterPro"/>
</dbReference>
<feature type="transmembrane region" description="Helical" evidence="7">
    <location>
        <begin position="56"/>
        <end position="79"/>
    </location>
</feature>
<dbReference type="Pfam" id="PF01899">
    <property type="entry name" value="MNHE"/>
    <property type="match status" value="1"/>
</dbReference>
<dbReference type="InterPro" id="IPR002758">
    <property type="entry name" value="Cation_antiport_E"/>
</dbReference>
<dbReference type="PIRSF" id="PIRSF019239">
    <property type="entry name" value="MrpE"/>
    <property type="match status" value="1"/>
</dbReference>
<dbReference type="GO" id="GO:0005886">
    <property type="term" value="C:plasma membrane"/>
    <property type="evidence" value="ECO:0007669"/>
    <property type="project" value="UniProtKB-SubCell"/>
</dbReference>
<dbReference type="Proteomes" id="UP000646579">
    <property type="component" value="Unassembled WGS sequence"/>
</dbReference>
<comment type="caution">
    <text evidence="8">The sequence shown here is derived from an EMBL/GenBank/DDBJ whole genome shotgun (WGS) entry which is preliminary data.</text>
</comment>
<keyword evidence="4 7" id="KW-0812">Transmembrane</keyword>
<name>A0A918VWB6_9HYPH</name>
<organism evidence="8 9">
    <name type="scientific">Devosia pacifica</name>
    <dbReference type="NCBI Taxonomy" id="1335967"/>
    <lineage>
        <taxon>Bacteria</taxon>
        <taxon>Pseudomonadati</taxon>
        <taxon>Pseudomonadota</taxon>
        <taxon>Alphaproteobacteria</taxon>
        <taxon>Hyphomicrobiales</taxon>
        <taxon>Devosiaceae</taxon>
        <taxon>Devosia</taxon>
    </lineage>
</organism>
<evidence type="ECO:0000256" key="1">
    <source>
        <dbReference type="ARBA" id="ARBA00004651"/>
    </source>
</evidence>
<evidence type="ECO:0000256" key="6">
    <source>
        <dbReference type="ARBA" id="ARBA00023136"/>
    </source>
</evidence>
<gene>
    <name evidence="8" type="ORF">GCM10007989_26430</name>
</gene>
<dbReference type="AlphaFoldDB" id="A0A918VWB6"/>
<dbReference type="EMBL" id="BMZE01000003">
    <property type="protein sequence ID" value="GHA29547.1"/>
    <property type="molecule type" value="Genomic_DNA"/>
</dbReference>
<keyword evidence="5 7" id="KW-1133">Transmembrane helix</keyword>
<evidence type="ECO:0000256" key="3">
    <source>
        <dbReference type="ARBA" id="ARBA00022475"/>
    </source>
</evidence>
<reference evidence="8" key="1">
    <citation type="journal article" date="2014" name="Int. J. Syst. Evol. Microbiol.">
        <title>Complete genome sequence of Corynebacterium casei LMG S-19264T (=DSM 44701T), isolated from a smear-ripened cheese.</title>
        <authorList>
            <consortium name="US DOE Joint Genome Institute (JGI-PGF)"/>
            <person name="Walter F."/>
            <person name="Albersmeier A."/>
            <person name="Kalinowski J."/>
            <person name="Ruckert C."/>
        </authorList>
    </citation>
    <scope>NUCLEOTIDE SEQUENCE</scope>
    <source>
        <strain evidence="8">KCTC 32437</strain>
    </source>
</reference>
<evidence type="ECO:0000256" key="4">
    <source>
        <dbReference type="ARBA" id="ARBA00022692"/>
    </source>
</evidence>
<protein>
    <submittedName>
        <fullName evidence="8">Na+/H+ antiporter subunit E</fullName>
    </submittedName>
</protein>
<comment type="similarity">
    <text evidence="2">Belongs to the CPA3 antiporters (TC 2.A.63) subunit E family.</text>
</comment>
<sequence length="164" mass="18200">MSLLLLTFLLSFIWALITGTFTLLNLLLGAVIGVAAMYLLRSSLPKPKAPSQIRRILSLLLLFLYELMLSAIRVARIVLDPQLKKNLRPAIVAVPLDVKRDAEIMLLANMITLTPGTLSLDVSEDKKTLFVHVLTLDSKEAVVADIKNGFEAKIREIYEDDLGN</sequence>
<reference evidence="8" key="2">
    <citation type="submission" date="2020-09" db="EMBL/GenBank/DDBJ databases">
        <authorList>
            <person name="Sun Q."/>
            <person name="Kim S."/>
        </authorList>
    </citation>
    <scope>NUCLEOTIDE SEQUENCE</scope>
    <source>
        <strain evidence="8">KCTC 32437</strain>
    </source>
</reference>